<gene>
    <name evidence="2" type="ORF">FSARC_50</name>
</gene>
<feature type="compositionally biased region" description="Polar residues" evidence="1">
    <location>
        <begin position="35"/>
        <end position="50"/>
    </location>
</feature>
<dbReference type="Proteomes" id="UP000622797">
    <property type="component" value="Unassembled WGS sequence"/>
</dbReference>
<feature type="region of interest" description="Disordered" evidence="1">
    <location>
        <begin position="79"/>
        <end position="159"/>
    </location>
</feature>
<feature type="compositionally biased region" description="Polar residues" evidence="1">
    <location>
        <begin position="13"/>
        <end position="24"/>
    </location>
</feature>
<feature type="compositionally biased region" description="Polar residues" evidence="1">
    <location>
        <begin position="100"/>
        <end position="113"/>
    </location>
</feature>
<feature type="compositionally biased region" description="Polar residues" evidence="1">
    <location>
        <begin position="83"/>
        <end position="93"/>
    </location>
</feature>
<proteinExistence type="predicted"/>
<dbReference type="OrthoDB" id="4161727at2759"/>
<reference evidence="2" key="1">
    <citation type="journal article" date="2020" name="BMC Genomics">
        <title>Correction to: Identification and distribution of gene clusters required for synthesis of sphingolipid metabolism inhibitors in diverse species of the filamentous fungus Fusarium.</title>
        <authorList>
            <person name="Kim H.S."/>
            <person name="Lohmar J.M."/>
            <person name="Busman M."/>
            <person name="Brown D.W."/>
            <person name="Naumann T.A."/>
            <person name="Divon H.H."/>
            <person name="Lysoe E."/>
            <person name="Uhlig S."/>
            <person name="Proctor R.H."/>
        </authorList>
    </citation>
    <scope>NUCLEOTIDE SEQUENCE</scope>
    <source>
        <strain evidence="2">NRRL 20472</strain>
    </source>
</reference>
<dbReference type="EMBL" id="JABEXW010000006">
    <property type="protein sequence ID" value="KAF4973742.1"/>
    <property type="molecule type" value="Genomic_DNA"/>
</dbReference>
<protein>
    <submittedName>
        <fullName evidence="2">Uncharacterized protein</fullName>
    </submittedName>
</protein>
<name>A0A8H4XFY9_9HYPO</name>
<reference evidence="2" key="2">
    <citation type="submission" date="2020-05" db="EMBL/GenBank/DDBJ databases">
        <authorList>
            <person name="Kim H.-S."/>
            <person name="Proctor R.H."/>
            <person name="Brown D.W."/>
        </authorList>
    </citation>
    <scope>NUCLEOTIDE SEQUENCE</scope>
    <source>
        <strain evidence="2">NRRL 20472</strain>
    </source>
</reference>
<accession>A0A8H4XFY9</accession>
<dbReference type="AlphaFoldDB" id="A0A8H4XFY9"/>
<keyword evidence="3" id="KW-1185">Reference proteome</keyword>
<feature type="compositionally biased region" description="Basic and acidic residues" evidence="1">
    <location>
        <begin position="140"/>
        <end position="159"/>
    </location>
</feature>
<evidence type="ECO:0000313" key="2">
    <source>
        <dbReference type="EMBL" id="KAF4973742.1"/>
    </source>
</evidence>
<feature type="region of interest" description="Disordered" evidence="1">
    <location>
        <begin position="255"/>
        <end position="276"/>
    </location>
</feature>
<feature type="region of interest" description="Disordered" evidence="1">
    <location>
        <begin position="13"/>
        <end position="50"/>
    </location>
</feature>
<evidence type="ECO:0000256" key="1">
    <source>
        <dbReference type="SAM" id="MobiDB-lite"/>
    </source>
</evidence>
<evidence type="ECO:0000313" key="3">
    <source>
        <dbReference type="Proteomes" id="UP000622797"/>
    </source>
</evidence>
<sequence length="349" mass="38610">MLKTKAHSRIDEFTQSFYLPSTDPSEYGSGKEDSAGSQDTSCSTDQGSSLSAVAEISKIRVLDRLMSKLQEWLEVNLQKRGASDSQQTSSQGSAPAATVPSCSSQDSGSQGTKGSRKRNCEKSGEDDDEESVQHRRKRAKTTDTVEAKRKNGKDRQMGEEEKWVDMYKILFPHDGPMPSPFAELCPLQTDQDTERPGANLLDSFENFARREFSTRMRPRMESLVDGVLEQTLTSQAITDVANNVLQDLMQSFRASQGQATCQPEAEGSPSKSPTPQAVLVEDTSHVPQDNDFIENGFYSDLELNLDEILNCLDDSQPWDLDIWQTEVEAENDFQPIGGGGEIICGLLTF</sequence>
<organism evidence="2 3">
    <name type="scientific">Fusarium sarcochroum</name>
    <dbReference type="NCBI Taxonomy" id="1208366"/>
    <lineage>
        <taxon>Eukaryota</taxon>
        <taxon>Fungi</taxon>
        <taxon>Dikarya</taxon>
        <taxon>Ascomycota</taxon>
        <taxon>Pezizomycotina</taxon>
        <taxon>Sordariomycetes</taxon>
        <taxon>Hypocreomycetidae</taxon>
        <taxon>Hypocreales</taxon>
        <taxon>Nectriaceae</taxon>
        <taxon>Fusarium</taxon>
        <taxon>Fusarium lateritium species complex</taxon>
    </lineage>
</organism>
<comment type="caution">
    <text evidence="2">The sequence shown here is derived from an EMBL/GenBank/DDBJ whole genome shotgun (WGS) entry which is preliminary data.</text>
</comment>